<protein>
    <submittedName>
        <fullName evidence="1">Uncharacterized protein</fullName>
    </submittedName>
</protein>
<dbReference type="EMBL" id="BIXZ01000004">
    <property type="protein sequence ID" value="GCF14629.1"/>
    <property type="molecule type" value="Genomic_DNA"/>
</dbReference>
<evidence type="ECO:0000313" key="2">
    <source>
        <dbReference type="Proteomes" id="UP000304382"/>
    </source>
</evidence>
<organism evidence="1 2">
    <name type="scientific">Haloarcula mannanilytica</name>
    <dbReference type="NCBI Taxonomy" id="2509225"/>
    <lineage>
        <taxon>Archaea</taxon>
        <taxon>Methanobacteriati</taxon>
        <taxon>Methanobacteriota</taxon>
        <taxon>Stenosarchaea group</taxon>
        <taxon>Halobacteria</taxon>
        <taxon>Halobacteriales</taxon>
        <taxon>Haloarculaceae</taxon>
        <taxon>Haloarcula</taxon>
    </lineage>
</organism>
<dbReference type="OrthoDB" id="220491at2157"/>
<dbReference type="RefSeq" id="WP_137684204.1">
    <property type="nucleotide sequence ID" value="NZ_BIXZ01000004.1"/>
</dbReference>
<comment type="caution">
    <text evidence="1">The sequence shown here is derived from an EMBL/GenBank/DDBJ whole genome shotgun (WGS) entry which is preliminary data.</text>
</comment>
<gene>
    <name evidence="1" type="ORF">Harman_25640</name>
</gene>
<dbReference type="Proteomes" id="UP000304382">
    <property type="component" value="Unassembled WGS sequence"/>
</dbReference>
<reference evidence="1 2" key="1">
    <citation type="submission" date="2019-02" db="EMBL/GenBank/DDBJ databases">
        <title>Haloarcula mannanilyticum sp. nov., a mannan degrading haloarchaeon isolated from commercial salt.</title>
        <authorList>
            <person name="Enomoto S."/>
            <person name="Shimane Y."/>
            <person name="Kamekura M."/>
            <person name="Ito T."/>
            <person name="Moriya O."/>
            <person name="Ihara K."/>
            <person name="Takahashi-Ando N."/>
            <person name="Fukushima Y."/>
            <person name="Yoshida Y."/>
            <person name="Usama R."/>
            <person name="Takai K."/>
            <person name="Minegishi H."/>
        </authorList>
    </citation>
    <scope>NUCLEOTIDE SEQUENCE [LARGE SCALE GENOMIC DNA]</scope>
    <source>
        <strain evidence="1 2">MD130-1</strain>
    </source>
</reference>
<accession>A0A4C2ER36</accession>
<proteinExistence type="predicted"/>
<dbReference type="AlphaFoldDB" id="A0A4C2ER36"/>
<sequence length="211" mass="23494">MTQLYDKLKEAPQTGVSRAALNFDERAEVRAIQVTGTAGLTQANNPGKFTDVFYLEGDEQAAAETFAEVNSALLAQVDFNARNVLQTSLSRELYDLLLDAAGDRDITKYPTVVVETRADGTRWVINRNRYESQVDRRYTTNETGSARVPPTTSPRAIYEQQGQTIAESDLMSTAIEGDIRQVLDYFRVAPAFDCDPVTTDDQQLGVQKRTE</sequence>
<keyword evidence="2" id="KW-1185">Reference proteome</keyword>
<evidence type="ECO:0000313" key="1">
    <source>
        <dbReference type="EMBL" id="GCF14629.1"/>
    </source>
</evidence>
<name>A0A4C2ER36_9EURY</name>